<protein>
    <submittedName>
        <fullName evidence="1">ABSCISIC ACID-INSENSITIVE 5-like protein 3</fullName>
    </submittedName>
</protein>
<accession>A0ACC0GVG0</accession>
<dbReference type="EMBL" id="CM045766">
    <property type="protein sequence ID" value="KAI8004674.1"/>
    <property type="molecule type" value="Genomic_DNA"/>
</dbReference>
<name>A0ACC0GVG0_9ERIC</name>
<gene>
    <name evidence="1" type="ORF">LOK49_LG08G01134</name>
</gene>
<reference evidence="1 2" key="1">
    <citation type="journal article" date="2022" name="Plant J.">
        <title>Chromosome-level genome of Camellia lanceoleosa provides a valuable resource for understanding genome evolution and self-incompatibility.</title>
        <authorList>
            <person name="Gong W."/>
            <person name="Xiao S."/>
            <person name="Wang L."/>
            <person name="Liao Z."/>
            <person name="Chang Y."/>
            <person name="Mo W."/>
            <person name="Hu G."/>
            <person name="Li W."/>
            <person name="Zhao G."/>
            <person name="Zhu H."/>
            <person name="Hu X."/>
            <person name="Ji K."/>
            <person name="Xiang X."/>
            <person name="Song Q."/>
            <person name="Yuan D."/>
            <person name="Jin S."/>
            <person name="Zhang L."/>
        </authorList>
    </citation>
    <scope>NUCLEOTIDE SEQUENCE [LARGE SCALE GENOMIC DNA]</scope>
    <source>
        <strain evidence="1">SQ_2022a</strain>
    </source>
</reference>
<keyword evidence="2" id="KW-1185">Reference proteome</keyword>
<sequence>MDYRAVFSPSRVHGPHFPILHNLTLDQLGNSNLTKPLNNMDLVELVKNEISADEEGQSMQNPSSSSSSSSSSSIFLGNLNLNGTLSRKTMDEVWKEIVHQEHVNATDEIKSVHQQLALGETTIEDILARASVINTQPFMGIDPMVVVSQQADWFKFPMASVHHNHQQQQQQQQQMTMPILSVVDSNFQVSELEFETPGGVDVGCHSENHLGLPMSMPMPMVPASCSLESQMGIERKRSFTDEMMEKTIERRQKRMIKNRESAARSRARKQAYTNQLEHEVFQLRKTNSWLKKKKEVEMLLSSSTPFARAAPSTDRHPKALSSFAARPARSLPKTLASDLLSPTYRSHFSIPGVWAVQMEVIVNQALLSCAGDTLATILFALVFVNKVLLYSAQFQAIVGLNMPKAKGQHNNESQLKVVDAEEADGDEDDDDNDNGDGGLGEDEDELPSGGGHSDNPNGSNGNAKKGPEEGAGGAGEENGEEEDEEDGDGHEDGDEDGDEDGEDDDEDGEDGEEEEIVEEEEPAEDEEDEEEEALQPPKKRKK</sequence>
<organism evidence="1 2">
    <name type="scientific">Camellia lanceoleosa</name>
    <dbReference type="NCBI Taxonomy" id="1840588"/>
    <lineage>
        <taxon>Eukaryota</taxon>
        <taxon>Viridiplantae</taxon>
        <taxon>Streptophyta</taxon>
        <taxon>Embryophyta</taxon>
        <taxon>Tracheophyta</taxon>
        <taxon>Spermatophyta</taxon>
        <taxon>Magnoliopsida</taxon>
        <taxon>eudicotyledons</taxon>
        <taxon>Gunneridae</taxon>
        <taxon>Pentapetalae</taxon>
        <taxon>asterids</taxon>
        <taxon>Ericales</taxon>
        <taxon>Theaceae</taxon>
        <taxon>Camellia</taxon>
    </lineage>
</organism>
<dbReference type="Proteomes" id="UP001060215">
    <property type="component" value="Chromosome 9"/>
</dbReference>
<evidence type="ECO:0000313" key="2">
    <source>
        <dbReference type="Proteomes" id="UP001060215"/>
    </source>
</evidence>
<proteinExistence type="predicted"/>
<comment type="caution">
    <text evidence="1">The sequence shown here is derived from an EMBL/GenBank/DDBJ whole genome shotgun (WGS) entry which is preliminary data.</text>
</comment>
<evidence type="ECO:0000313" key="1">
    <source>
        <dbReference type="EMBL" id="KAI8004674.1"/>
    </source>
</evidence>